<comment type="subcellular location">
    <subcellularLocation>
        <location evidence="1">Membrane</location>
        <topology evidence="1">Multi-pass membrane protein</topology>
    </subcellularLocation>
</comment>
<feature type="domain" description="G-protein coupled receptors family 1 profile" evidence="9">
    <location>
        <begin position="8"/>
        <end position="240"/>
    </location>
</feature>
<evidence type="ECO:0000256" key="4">
    <source>
        <dbReference type="ARBA" id="ARBA00023040"/>
    </source>
</evidence>
<keyword evidence="11" id="KW-1185">Reference proteome</keyword>
<dbReference type="PANTHER" id="PTHR24243:SF208">
    <property type="entry name" value="PYROKININ-1 RECEPTOR"/>
    <property type="match status" value="1"/>
</dbReference>
<dbReference type="PROSITE" id="PS50262">
    <property type="entry name" value="G_PROTEIN_RECEP_F1_2"/>
    <property type="match status" value="1"/>
</dbReference>
<evidence type="ECO:0000256" key="3">
    <source>
        <dbReference type="ARBA" id="ARBA00022989"/>
    </source>
</evidence>
<comment type="caution">
    <text evidence="10">The sequence shown here is derived from an EMBL/GenBank/DDBJ whole genome shotgun (WGS) entry which is preliminary data.</text>
</comment>
<feature type="transmembrane region" description="Helical" evidence="8">
    <location>
        <begin position="278"/>
        <end position="298"/>
    </location>
</feature>
<dbReference type="GO" id="GO:0016020">
    <property type="term" value="C:membrane"/>
    <property type="evidence" value="ECO:0007669"/>
    <property type="project" value="UniProtKB-SubCell"/>
</dbReference>
<dbReference type="Gene3D" id="1.20.1070.10">
    <property type="entry name" value="Rhodopsin 7-helix transmembrane proteins"/>
    <property type="match status" value="1"/>
</dbReference>
<dbReference type="OrthoDB" id="10669443at2759"/>
<feature type="transmembrane region" description="Helical" evidence="8">
    <location>
        <begin position="169"/>
        <end position="194"/>
    </location>
</feature>
<accession>A0A0C2N4L9</accession>
<feature type="transmembrane region" description="Helical" evidence="8">
    <location>
        <begin position="232"/>
        <end position="258"/>
    </location>
</feature>
<name>A0A0C2N4L9_THEKT</name>
<feature type="transmembrane region" description="Helical" evidence="8">
    <location>
        <begin position="43"/>
        <end position="65"/>
    </location>
</feature>
<keyword evidence="2 8" id="KW-0812">Transmembrane</keyword>
<keyword evidence="6" id="KW-0675">Receptor</keyword>
<reference evidence="10 11" key="1">
    <citation type="journal article" date="2014" name="Genome Biol. Evol.">
        <title>The genome of the myxosporean Thelohanellus kitauei shows adaptations to nutrient acquisition within its fish host.</title>
        <authorList>
            <person name="Yang Y."/>
            <person name="Xiong J."/>
            <person name="Zhou Z."/>
            <person name="Huo F."/>
            <person name="Miao W."/>
            <person name="Ran C."/>
            <person name="Liu Y."/>
            <person name="Zhang J."/>
            <person name="Feng J."/>
            <person name="Wang M."/>
            <person name="Wang M."/>
            <person name="Wang L."/>
            <person name="Yao B."/>
        </authorList>
    </citation>
    <scope>NUCLEOTIDE SEQUENCE [LARGE SCALE GENOMIC DNA]</scope>
    <source>
        <strain evidence="10">Wuqing</strain>
    </source>
</reference>
<dbReference type="AlphaFoldDB" id="A0A0C2N4L9"/>
<evidence type="ECO:0000313" key="11">
    <source>
        <dbReference type="Proteomes" id="UP000031668"/>
    </source>
</evidence>
<dbReference type="Pfam" id="PF00001">
    <property type="entry name" value="7tm_1"/>
    <property type="match status" value="1"/>
</dbReference>
<evidence type="ECO:0000256" key="7">
    <source>
        <dbReference type="ARBA" id="ARBA00023224"/>
    </source>
</evidence>
<protein>
    <submittedName>
        <fullName evidence="10">Opsin-1, short-wave-sensitive 2</fullName>
    </submittedName>
</protein>
<evidence type="ECO:0000313" key="10">
    <source>
        <dbReference type="EMBL" id="KII71295.1"/>
    </source>
</evidence>
<dbReference type="InterPro" id="IPR017452">
    <property type="entry name" value="GPCR_Rhodpsn_7TM"/>
</dbReference>
<dbReference type="PANTHER" id="PTHR24243">
    <property type="entry name" value="G-PROTEIN COUPLED RECEPTOR"/>
    <property type="match status" value="1"/>
</dbReference>
<dbReference type="SUPFAM" id="SSF81321">
    <property type="entry name" value="Family A G protein-coupled receptor-like"/>
    <property type="match status" value="1"/>
</dbReference>
<proteinExistence type="predicted"/>
<evidence type="ECO:0000256" key="6">
    <source>
        <dbReference type="ARBA" id="ARBA00023170"/>
    </source>
</evidence>
<gene>
    <name evidence="10" type="ORF">RF11_08791</name>
</gene>
<dbReference type="CDD" id="cd00637">
    <property type="entry name" value="7tm_classA_rhodopsin-like"/>
    <property type="match status" value="1"/>
</dbReference>
<evidence type="ECO:0000256" key="8">
    <source>
        <dbReference type="SAM" id="Phobius"/>
    </source>
</evidence>
<feature type="transmembrane region" description="Helical" evidence="8">
    <location>
        <begin position="77"/>
        <end position="99"/>
    </location>
</feature>
<dbReference type="OMA" id="NTIMLIW"/>
<evidence type="ECO:0000256" key="5">
    <source>
        <dbReference type="ARBA" id="ARBA00023136"/>
    </source>
</evidence>
<evidence type="ECO:0000259" key="9">
    <source>
        <dbReference type="PROSITE" id="PS50262"/>
    </source>
</evidence>
<keyword evidence="7" id="KW-0807">Transducer</keyword>
<keyword evidence="4" id="KW-0297">G-protein coupled receptor</keyword>
<keyword evidence="5 8" id="KW-0472">Membrane</keyword>
<evidence type="ECO:0000256" key="1">
    <source>
        <dbReference type="ARBA" id="ARBA00004141"/>
    </source>
</evidence>
<keyword evidence="3 8" id="KW-1133">Transmembrane helix</keyword>
<sequence>MDPYVFSASVLFILMLIIQSGIVIAFGVTIIKYQNTRTTTNYLLLNLLISDFISSCWGSSIRLYYMYFGTHTPISCYFMVCLIRTCMYVTLMSLILVSFVRYFKVSPSRLSRTFNKPDAICNTIMLIWLMAFLLAFVVDIDWGTVFEEGFTKGIDECHFYNVIRLKLGIFSIVVLQIGSIFVIMILNFLTLKLVNEQSKNMKNSLNHRRRDPHIWMITYFAKRHRIYITRQISLMTFILCCLNIAYVFPIVVIDLITMTDQLINRTQTLTIPSLFQGLAQFLVILFPGMQATFIWRLNKPVFNKLKLKPYDLYFGASEHQQEARTL</sequence>
<evidence type="ECO:0000256" key="2">
    <source>
        <dbReference type="ARBA" id="ARBA00022692"/>
    </source>
</evidence>
<dbReference type="InterPro" id="IPR000276">
    <property type="entry name" value="GPCR_Rhodpsn"/>
</dbReference>
<organism evidence="10 11">
    <name type="scientific">Thelohanellus kitauei</name>
    <name type="common">Myxosporean</name>
    <dbReference type="NCBI Taxonomy" id="669202"/>
    <lineage>
        <taxon>Eukaryota</taxon>
        <taxon>Metazoa</taxon>
        <taxon>Cnidaria</taxon>
        <taxon>Myxozoa</taxon>
        <taxon>Myxosporea</taxon>
        <taxon>Bivalvulida</taxon>
        <taxon>Platysporina</taxon>
        <taxon>Myxobolidae</taxon>
        <taxon>Thelohanellus</taxon>
    </lineage>
</organism>
<dbReference type="EMBL" id="JWZT01001813">
    <property type="protein sequence ID" value="KII71295.1"/>
    <property type="molecule type" value="Genomic_DNA"/>
</dbReference>
<feature type="transmembrane region" description="Helical" evidence="8">
    <location>
        <begin position="119"/>
        <end position="138"/>
    </location>
</feature>
<dbReference type="Proteomes" id="UP000031668">
    <property type="component" value="Unassembled WGS sequence"/>
</dbReference>
<dbReference type="GO" id="GO:0004930">
    <property type="term" value="F:G protein-coupled receptor activity"/>
    <property type="evidence" value="ECO:0007669"/>
    <property type="project" value="UniProtKB-KW"/>
</dbReference>
<feature type="transmembrane region" description="Helical" evidence="8">
    <location>
        <begin position="6"/>
        <end position="31"/>
    </location>
</feature>